<dbReference type="AlphaFoldDB" id="A0A8S9TAH7"/>
<evidence type="ECO:0000313" key="3">
    <source>
        <dbReference type="Proteomes" id="UP000029738"/>
    </source>
</evidence>
<dbReference type="Proteomes" id="UP000029738">
    <property type="component" value="Unassembled WGS sequence"/>
</dbReference>
<dbReference type="InterPro" id="IPR008638">
    <property type="entry name" value="FhaB/CdiA-like_TPS"/>
</dbReference>
<sequence>MKPQLSKTCEISLCCLGGVFFSLLFSNAAISEIIPDTTLPENSIVTTEGNTRVIEGGTLRDGNLFHSFQEFSFSASTIDTTGDTAFFRNDAVVRNIITRVTGGLPSNIDGTIKANGSANVFFINPAGIIFGPNASLSIGGSFIASTANSLKFKDGTEFSANISGTTPLLTISVPIGLQFGANPGEIINQSQASLDGAVNTLGVPTGLQVPSSKTLALVGGTISLSDGNLTALNGRIELGSVDSNSYVSLNEVNTHYVLEYSGVQTFRDIQISGVTSGSLIDISGDGGIQVQGKNITLTDNSLIFSIATGSQASGNLIINASESVKLNGGSNIGTFAEGEGKAGDVFVKAFESVELEGTASGAPTFLGSQVCVLSAECGSVTGNGGNLTIDTKRLLVRDGASVDTSTFGVGNAGNILIKASSSVDVRGTSLDGSTISAISTQVAQNNSTDNPGNAGSLNIETQQLIVQDGAQILTVARKSGDGGNLTINATNSILLSGALQFATASLLDNNRSGLFVSAEEGATGSVGSLNLTTGVLTVENGARISADNLGSGLPGSSTLNVRQLRIQNGGEIKSGSFFDGDAGTLTVNATESVSIVGTGIIGNETIPSTLFSQSLASGRAGNLTINTPILSLSDRAELTVGAKGTGPAGNLTVNARSILLDNNSIITADTRSNDADPNQEQATINLRARDLILLRRNSKITSSASGTATGGNINIDTNNLVAVPRENSDIRANAQESFGGRVRIKTSGIFGIQFRQQDTPFSDITVSSAQGPEFSGSVEINTPDVDPNRGLVQLPTVVLNTPNLVASRCAAFDLEGSSFTISGRGGLPPSPDDPLSNDVVWTDTRLPATTAQQTREKPFAKPFSKPESEPIAIIPATAWVFNGKGEVTLISKTSSTNNLESTPSTCTRNFY</sequence>
<dbReference type="Gene3D" id="2.160.20.10">
    <property type="entry name" value="Single-stranded right-handed beta-helix, Pectin lyase-like"/>
    <property type="match status" value="2"/>
</dbReference>
<reference evidence="2" key="1">
    <citation type="journal article" date="2015" name="Genome Announc.">
        <title>Draft Genome Sequence of Tolypothrix boutellei Strain VB521301.</title>
        <authorList>
            <person name="Chandrababunaidu M.M."/>
            <person name="Singh D."/>
            <person name="Sen D."/>
            <person name="Bhan S."/>
            <person name="Das S."/>
            <person name="Gupta A."/>
            <person name="Adhikary S.P."/>
            <person name="Tripathy S."/>
        </authorList>
    </citation>
    <scope>NUCLEOTIDE SEQUENCE</scope>
    <source>
        <strain evidence="2">VB521301</strain>
    </source>
</reference>
<organism evidence="2 3">
    <name type="scientific">Tolypothrix bouteillei VB521301</name>
    <dbReference type="NCBI Taxonomy" id="1479485"/>
    <lineage>
        <taxon>Bacteria</taxon>
        <taxon>Bacillati</taxon>
        <taxon>Cyanobacteriota</taxon>
        <taxon>Cyanophyceae</taxon>
        <taxon>Nostocales</taxon>
        <taxon>Tolypothrichaceae</taxon>
        <taxon>Tolypothrix</taxon>
    </lineage>
</organism>
<dbReference type="RefSeq" id="WP_050046874.1">
    <property type="nucleotide sequence ID" value="NZ_JHEG04000001.1"/>
</dbReference>
<evidence type="ECO:0000259" key="1">
    <source>
        <dbReference type="SMART" id="SM00912"/>
    </source>
</evidence>
<reference evidence="2" key="2">
    <citation type="submission" date="2019-11" db="EMBL/GenBank/DDBJ databases">
        <title>Improved Assembly of Tolypothrix boutellei genome.</title>
        <authorList>
            <person name="Sarangi A.N."/>
            <person name="Mukherjee M."/>
            <person name="Ghosh S."/>
            <person name="Singh D."/>
            <person name="Das A."/>
            <person name="Kant S."/>
            <person name="Prusty A."/>
            <person name="Tripathy S."/>
        </authorList>
    </citation>
    <scope>NUCLEOTIDE SEQUENCE</scope>
    <source>
        <strain evidence="2">VB521301</strain>
    </source>
</reference>
<proteinExistence type="predicted"/>
<evidence type="ECO:0000313" key="2">
    <source>
        <dbReference type="EMBL" id="KAF3888463.1"/>
    </source>
</evidence>
<dbReference type="EMBL" id="JHEG04000001">
    <property type="protein sequence ID" value="KAF3888463.1"/>
    <property type="molecule type" value="Genomic_DNA"/>
</dbReference>
<gene>
    <name evidence="2" type="ORF">DA73_0400025500</name>
</gene>
<dbReference type="InterPro" id="IPR012334">
    <property type="entry name" value="Pectin_lyas_fold"/>
</dbReference>
<keyword evidence="3" id="KW-1185">Reference proteome</keyword>
<feature type="domain" description="Filamentous haemagglutinin FhaB/tRNA nuclease CdiA-like TPS" evidence="1">
    <location>
        <begin position="35"/>
        <end position="153"/>
    </location>
</feature>
<dbReference type="InterPro" id="IPR011050">
    <property type="entry name" value="Pectin_lyase_fold/virulence"/>
</dbReference>
<dbReference type="SUPFAM" id="SSF51126">
    <property type="entry name" value="Pectin lyase-like"/>
    <property type="match status" value="3"/>
</dbReference>
<dbReference type="Pfam" id="PF05860">
    <property type="entry name" value="TPS"/>
    <property type="match status" value="1"/>
</dbReference>
<protein>
    <submittedName>
        <fullName evidence="2">S-layer family protein</fullName>
    </submittedName>
</protein>
<name>A0A8S9TAH7_9CYAN</name>
<dbReference type="SMART" id="SM00912">
    <property type="entry name" value="Haemagg_act"/>
    <property type="match status" value="1"/>
</dbReference>
<accession>A0A8S9TAH7</accession>
<comment type="caution">
    <text evidence="2">The sequence shown here is derived from an EMBL/GenBank/DDBJ whole genome shotgun (WGS) entry which is preliminary data.</text>
</comment>
<dbReference type="NCBIfam" id="TIGR01901">
    <property type="entry name" value="adhes_NPXG"/>
    <property type="match status" value="1"/>
</dbReference>
<dbReference type="OrthoDB" id="474851at2"/>